<reference evidence="4" key="1">
    <citation type="journal article" date="2018" name="DNA Res.">
        <title>Multiple hybrid de novo genome assembly of finger millet, an orphan allotetraploid crop.</title>
        <authorList>
            <person name="Hatakeyama M."/>
            <person name="Aluri S."/>
            <person name="Balachadran M.T."/>
            <person name="Sivarajan S.R."/>
            <person name="Patrignani A."/>
            <person name="Gruter S."/>
            <person name="Poveda L."/>
            <person name="Shimizu-Inatsugi R."/>
            <person name="Baeten J."/>
            <person name="Francoijs K.J."/>
            <person name="Nataraja K.N."/>
            <person name="Reddy Y.A.N."/>
            <person name="Phadnis S."/>
            <person name="Ravikumar R.L."/>
            <person name="Schlapbach R."/>
            <person name="Sreeman S.M."/>
            <person name="Shimizu K.K."/>
        </authorList>
    </citation>
    <scope>NUCLEOTIDE SEQUENCE</scope>
</reference>
<sequence>MAALFASRGVKCTILTTPVNAAVICSTVDKANDALDSSTDDKTPIVITTVPFPDVGLPPGVESVVGVSSEADLYKMLEATNQLREPLGRFLAEHRPDAVVADSFFPWAVDAAAHHGVPRVSFLGTSMLARACTDTMVRNNPGQDAADGPDAVVALPGLPHRVALRRSQLMDPSKNKLEWDFYDLANDADQRSFGEVFNSFAELEPGYVDHYRTVLGRRVWLVGPLAHAAVSNGLSPDNGERCLLRWLDGKPAGSVVYACFGTLTHFTAAEGRELARGLQLSGKDFIWVTTGGGEDDTEEWMPEGFAELIADGGDRGMVFRGWAPQVLILNHSAVGCFVTHCGWNSVLEAVSAGVPMVT</sequence>
<organism evidence="4 5">
    <name type="scientific">Eleusine coracana subsp. coracana</name>
    <dbReference type="NCBI Taxonomy" id="191504"/>
    <lineage>
        <taxon>Eukaryota</taxon>
        <taxon>Viridiplantae</taxon>
        <taxon>Streptophyta</taxon>
        <taxon>Embryophyta</taxon>
        <taxon>Tracheophyta</taxon>
        <taxon>Spermatophyta</taxon>
        <taxon>Magnoliopsida</taxon>
        <taxon>Liliopsida</taxon>
        <taxon>Poales</taxon>
        <taxon>Poaceae</taxon>
        <taxon>PACMAD clade</taxon>
        <taxon>Chloridoideae</taxon>
        <taxon>Cynodonteae</taxon>
        <taxon>Eleusininae</taxon>
        <taxon>Eleusine</taxon>
    </lineage>
</organism>
<keyword evidence="2" id="KW-0328">Glycosyltransferase</keyword>
<evidence type="ECO:0000256" key="2">
    <source>
        <dbReference type="ARBA" id="ARBA00022676"/>
    </source>
</evidence>
<proteinExistence type="inferred from homology"/>
<keyword evidence="3" id="KW-0808">Transferase</keyword>
<keyword evidence="5" id="KW-1185">Reference proteome</keyword>
<name>A0AAV5DUD9_ELECO</name>
<dbReference type="InterPro" id="IPR002213">
    <property type="entry name" value="UDP_glucos_trans"/>
</dbReference>
<evidence type="ECO:0000313" key="5">
    <source>
        <dbReference type="Proteomes" id="UP001054889"/>
    </source>
</evidence>
<dbReference type="GO" id="GO:0035251">
    <property type="term" value="F:UDP-glucosyltransferase activity"/>
    <property type="evidence" value="ECO:0007669"/>
    <property type="project" value="TreeGrafter"/>
</dbReference>
<gene>
    <name evidence="4" type="primary">gb00849</name>
    <name evidence="4" type="ORF">PR202_gb00849</name>
</gene>
<dbReference type="Gene3D" id="3.40.50.2000">
    <property type="entry name" value="Glycogen Phosphorylase B"/>
    <property type="match status" value="2"/>
</dbReference>
<evidence type="ECO:0000256" key="3">
    <source>
        <dbReference type="ARBA" id="ARBA00022679"/>
    </source>
</evidence>
<evidence type="ECO:0000256" key="1">
    <source>
        <dbReference type="ARBA" id="ARBA00009995"/>
    </source>
</evidence>
<accession>A0AAV5DUD9</accession>
<comment type="caution">
    <text evidence="4">The sequence shown here is derived from an EMBL/GenBank/DDBJ whole genome shotgun (WGS) entry which is preliminary data.</text>
</comment>
<dbReference type="Pfam" id="PF00201">
    <property type="entry name" value="UDPGT"/>
    <property type="match status" value="1"/>
</dbReference>
<dbReference type="CDD" id="cd03784">
    <property type="entry name" value="GT1_Gtf-like"/>
    <property type="match status" value="1"/>
</dbReference>
<dbReference type="SUPFAM" id="SSF53756">
    <property type="entry name" value="UDP-Glycosyltransferase/glycogen phosphorylase"/>
    <property type="match status" value="1"/>
</dbReference>
<dbReference type="PANTHER" id="PTHR48047:SF45">
    <property type="entry name" value="SCOPOLETIN GLUCOSYLTRANSFERASE-LIKE"/>
    <property type="match status" value="1"/>
</dbReference>
<evidence type="ECO:0000313" key="4">
    <source>
        <dbReference type="EMBL" id="GJN14072.1"/>
    </source>
</evidence>
<comment type="similarity">
    <text evidence="1">Belongs to the UDP-glycosyltransferase family.</text>
</comment>
<protein>
    <submittedName>
        <fullName evidence="4">Uncharacterized protein</fullName>
    </submittedName>
</protein>
<dbReference type="AlphaFoldDB" id="A0AAV5DUD9"/>
<dbReference type="Proteomes" id="UP001054889">
    <property type="component" value="Unassembled WGS sequence"/>
</dbReference>
<reference evidence="4" key="2">
    <citation type="submission" date="2021-12" db="EMBL/GenBank/DDBJ databases">
        <title>Resequencing data analysis of finger millet.</title>
        <authorList>
            <person name="Hatakeyama M."/>
            <person name="Aluri S."/>
            <person name="Balachadran M.T."/>
            <person name="Sivarajan S.R."/>
            <person name="Poveda L."/>
            <person name="Shimizu-Inatsugi R."/>
            <person name="Schlapbach R."/>
            <person name="Sreeman S.M."/>
            <person name="Shimizu K.K."/>
        </authorList>
    </citation>
    <scope>NUCLEOTIDE SEQUENCE</scope>
</reference>
<dbReference type="PANTHER" id="PTHR48047">
    <property type="entry name" value="GLYCOSYLTRANSFERASE"/>
    <property type="match status" value="1"/>
</dbReference>
<dbReference type="EMBL" id="BQKI01000071">
    <property type="protein sequence ID" value="GJN14072.1"/>
    <property type="molecule type" value="Genomic_DNA"/>
</dbReference>